<evidence type="ECO:0000256" key="2">
    <source>
        <dbReference type="SAM" id="Phobius"/>
    </source>
</evidence>
<evidence type="ECO:0000256" key="3">
    <source>
        <dbReference type="SAM" id="SignalP"/>
    </source>
</evidence>
<evidence type="ECO:0000313" key="4">
    <source>
        <dbReference type="EMBL" id="KAL2049122.1"/>
    </source>
</evidence>
<accession>A0ABR4ATU3</accession>
<proteinExistence type="predicted"/>
<feature type="transmembrane region" description="Helical" evidence="2">
    <location>
        <begin position="37"/>
        <end position="59"/>
    </location>
</feature>
<feature type="transmembrane region" description="Helical" evidence="2">
    <location>
        <begin position="245"/>
        <end position="265"/>
    </location>
</feature>
<dbReference type="Proteomes" id="UP001590951">
    <property type="component" value="Unassembled WGS sequence"/>
</dbReference>
<feature type="compositionally biased region" description="Polar residues" evidence="1">
    <location>
        <begin position="344"/>
        <end position="354"/>
    </location>
</feature>
<feature type="transmembrane region" description="Helical" evidence="2">
    <location>
        <begin position="218"/>
        <end position="238"/>
    </location>
</feature>
<evidence type="ECO:0000256" key="1">
    <source>
        <dbReference type="SAM" id="MobiDB-lite"/>
    </source>
</evidence>
<sequence>MLSGFAIALLLCFCYLPVTSASTNEPVVTGWVDDPDGRGTFTIVSSCVLTLSLCVYTAIHLNVRPYKKTELQAWIETTKWILFGVLAPELVVFVAWRQYVSAKALDRIVRGLQESEQVSEQSLGKISGGKEVDFDTMSPSEYRLHNPWTQVHSFYANMGGFAFDLEETYLSENNLFTTKHARLTVTPRGMALLAKCGYLPRISSEYILDKSKADNLSTMLSILQALWMLAQIVGRLIVSLSVTLLEVNTLAHIICALIIYVLWWYKPKLINEPTILRGEWVPPVAAYMYMSSQISGWRSLHPGILKKTWIDHECSILEFKPPTAEDHNRDTQDSAQRSPPAANKITSVVSPRLSSTASVPRLRSLAKRGSLKTRPLPALTVKDEGAETTLAHVNSRLEESRELQETRWVLAAEAMTLHPAIASRVKSHEIIEGDKKATWLEPITEELVDDSIGNWATENLLRDMSGFVMGMVVWSASMAYGGVHATAWRGYFPSRAETILWRVSSLPAQD</sequence>
<dbReference type="PANTHER" id="PTHR35043">
    <property type="entry name" value="TRANSCRIPTION FACTOR DOMAIN-CONTAINING PROTEIN"/>
    <property type="match status" value="1"/>
</dbReference>
<keyword evidence="2" id="KW-1133">Transmembrane helix</keyword>
<gene>
    <name evidence="4" type="ORF">ABVK25_010634</name>
</gene>
<feature type="signal peptide" evidence="3">
    <location>
        <begin position="1"/>
        <end position="21"/>
    </location>
</feature>
<protein>
    <submittedName>
        <fullName evidence="4">Uncharacterized protein</fullName>
    </submittedName>
</protein>
<evidence type="ECO:0000313" key="5">
    <source>
        <dbReference type="Proteomes" id="UP001590951"/>
    </source>
</evidence>
<keyword evidence="2" id="KW-0472">Membrane</keyword>
<keyword evidence="5" id="KW-1185">Reference proteome</keyword>
<feature type="compositionally biased region" description="Basic and acidic residues" evidence="1">
    <location>
        <begin position="323"/>
        <end position="332"/>
    </location>
</feature>
<dbReference type="PANTHER" id="PTHR35043:SF7">
    <property type="entry name" value="TRANSCRIPTION FACTOR DOMAIN-CONTAINING PROTEIN"/>
    <property type="match status" value="1"/>
</dbReference>
<reference evidence="4 5" key="1">
    <citation type="submission" date="2024-09" db="EMBL/GenBank/DDBJ databases">
        <title>Rethinking Asexuality: The Enigmatic Case of Functional Sexual Genes in Lepraria (Stereocaulaceae).</title>
        <authorList>
            <person name="Doellman M."/>
            <person name="Sun Y."/>
            <person name="Barcenas-Pena A."/>
            <person name="Lumbsch H.T."/>
            <person name="Grewe F."/>
        </authorList>
    </citation>
    <scope>NUCLEOTIDE SEQUENCE [LARGE SCALE GENOMIC DNA]</scope>
    <source>
        <strain evidence="4 5">Grewe 0041</strain>
    </source>
</reference>
<name>A0ABR4ATU3_9LECA</name>
<feature type="region of interest" description="Disordered" evidence="1">
    <location>
        <begin position="321"/>
        <end position="354"/>
    </location>
</feature>
<comment type="caution">
    <text evidence="4">The sequence shown here is derived from an EMBL/GenBank/DDBJ whole genome shotgun (WGS) entry which is preliminary data.</text>
</comment>
<feature type="chain" id="PRO_5045752758" evidence="3">
    <location>
        <begin position="22"/>
        <end position="510"/>
    </location>
</feature>
<keyword evidence="2" id="KW-0812">Transmembrane</keyword>
<organism evidence="4 5">
    <name type="scientific">Lepraria finkii</name>
    <dbReference type="NCBI Taxonomy" id="1340010"/>
    <lineage>
        <taxon>Eukaryota</taxon>
        <taxon>Fungi</taxon>
        <taxon>Dikarya</taxon>
        <taxon>Ascomycota</taxon>
        <taxon>Pezizomycotina</taxon>
        <taxon>Lecanoromycetes</taxon>
        <taxon>OSLEUM clade</taxon>
        <taxon>Lecanoromycetidae</taxon>
        <taxon>Lecanorales</taxon>
        <taxon>Lecanorineae</taxon>
        <taxon>Stereocaulaceae</taxon>
        <taxon>Lepraria</taxon>
    </lineage>
</organism>
<keyword evidence="3" id="KW-0732">Signal</keyword>
<dbReference type="EMBL" id="JBHFEH010000071">
    <property type="protein sequence ID" value="KAL2049122.1"/>
    <property type="molecule type" value="Genomic_DNA"/>
</dbReference>